<evidence type="ECO:0000259" key="3">
    <source>
        <dbReference type="Pfam" id="PF01370"/>
    </source>
</evidence>
<feature type="domain" description="NAD-dependent epimerase/dehydratase" evidence="3">
    <location>
        <begin position="4"/>
        <end position="250"/>
    </location>
</feature>
<comment type="caution">
    <text evidence="4">The sequence shown here is derived from an EMBL/GenBank/DDBJ whole genome shotgun (WGS) entry which is preliminary data.</text>
</comment>
<dbReference type="AlphaFoldDB" id="A0A642URP4"/>
<evidence type="ECO:0000313" key="5">
    <source>
        <dbReference type="Proteomes" id="UP000449547"/>
    </source>
</evidence>
<sequence length="336" mass="37653">MTKVLVTGANGYIAQWIVRYLIEGGYDVLGTVRSNDKGDRLARFFGPKFQYAVVPNIVDPHAFDQVLKDHPEITVVLHTASPFSFEVEEPERDILKPAIEGTKSILDSIFNYAPQVTRVVITASTAGCRPEVESPDNVANEETWTFIDYDVAKDNSILAYLASKPLAEKAAWDFVKEKKPNFTLTTVLPGYTFGPQCDPDDAKKVKLNQSMQVIDDLLESEPETRGPVKHFGPYIDVRDVAKAHIAPITDSKLHGERLLLVDRRFTMQTLADIVNREWPELKIWKGHPGGDTYKLRKLGKYDASKTKGLLGWEFIDIGTSVKDSVSQLFRARGSKI</sequence>
<dbReference type="SUPFAM" id="SSF51735">
    <property type="entry name" value="NAD(P)-binding Rossmann-fold domains"/>
    <property type="match status" value="1"/>
</dbReference>
<dbReference type="OrthoDB" id="2735536at2759"/>
<organism evidence="4 5">
    <name type="scientific">Diutina rugosa</name>
    <name type="common">Yeast</name>
    <name type="synonym">Candida rugosa</name>
    <dbReference type="NCBI Taxonomy" id="5481"/>
    <lineage>
        <taxon>Eukaryota</taxon>
        <taxon>Fungi</taxon>
        <taxon>Dikarya</taxon>
        <taxon>Ascomycota</taxon>
        <taxon>Saccharomycotina</taxon>
        <taxon>Pichiomycetes</taxon>
        <taxon>Debaryomycetaceae</taxon>
        <taxon>Diutina</taxon>
    </lineage>
</organism>
<dbReference type="GO" id="GO:0016616">
    <property type="term" value="F:oxidoreductase activity, acting on the CH-OH group of donors, NAD or NADP as acceptor"/>
    <property type="evidence" value="ECO:0007669"/>
    <property type="project" value="TreeGrafter"/>
</dbReference>
<dbReference type="VEuPathDB" id="FungiDB:DIURU_001996"/>
<dbReference type="EMBL" id="SWFT01000064">
    <property type="protein sequence ID" value="KAA8904044.1"/>
    <property type="molecule type" value="Genomic_DNA"/>
</dbReference>
<evidence type="ECO:0000256" key="1">
    <source>
        <dbReference type="ARBA" id="ARBA00023002"/>
    </source>
</evidence>
<evidence type="ECO:0000256" key="2">
    <source>
        <dbReference type="ARBA" id="ARBA00023445"/>
    </source>
</evidence>
<dbReference type="CDD" id="cd05227">
    <property type="entry name" value="AR_SDR_e"/>
    <property type="match status" value="1"/>
</dbReference>
<name>A0A642URP4_DIURU</name>
<dbReference type="InterPro" id="IPR001509">
    <property type="entry name" value="Epimerase_deHydtase"/>
</dbReference>
<proteinExistence type="inferred from homology"/>
<protein>
    <recommendedName>
        <fullName evidence="3">NAD-dependent epimerase/dehydratase domain-containing protein</fullName>
    </recommendedName>
</protein>
<keyword evidence="1" id="KW-0560">Oxidoreductase</keyword>
<dbReference type="Pfam" id="PF01370">
    <property type="entry name" value="Epimerase"/>
    <property type="match status" value="1"/>
</dbReference>
<dbReference type="GeneID" id="54780647"/>
<dbReference type="PANTHER" id="PTHR10366">
    <property type="entry name" value="NAD DEPENDENT EPIMERASE/DEHYDRATASE"/>
    <property type="match status" value="1"/>
</dbReference>
<dbReference type="PANTHER" id="PTHR10366:SF564">
    <property type="entry name" value="STEROL-4-ALPHA-CARBOXYLATE 3-DEHYDROGENASE, DECARBOXYLATING"/>
    <property type="match status" value="1"/>
</dbReference>
<dbReference type="InterPro" id="IPR036291">
    <property type="entry name" value="NAD(P)-bd_dom_sf"/>
</dbReference>
<evidence type="ECO:0000313" key="4">
    <source>
        <dbReference type="EMBL" id="KAA8904044.1"/>
    </source>
</evidence>
<dbReference type="InterPro" id="IPR050425">
    <property type="entry name" value="NAD(P)_dehydrat-like"/>
</dbReference>
<accession>A0A642URP4</accession>
<dbReference type="Proteomes" id="UP000449547">
    <property type="component" value="Unassembled WGS sequence"/>
</dbReference>
<dbReference type="Gene3D" id="3.40.50.720">
    <property type="entry name" value="NAD(P)-binding Rossmann-like Domain"/>
    <property type="match status" value="1"/>
</dbReference>
<comment type="similarity">
    <text evidence="2">Belongs to the NAD(P)-dependent epimerase/dehydratase family. Dihydroflavonol-4-reductase subfamily.</text>
</comment>
<keyword evidence="5" id="KW-1185">Reference proteome</keyword>
<gene>
    <name evidence="4" type="ORF">DIURU_001996</name>
</gene>
<reference evidence="4 5" key="1">
    <citation type="submission" date="2019-07" db="EMBL/GenBank/DDBJ databases">
        <title>Genome assembly of two rare yeast pathogens: Diutina rugosa and Trichomonascus ciferrii.</title>
        <authorList>
            <person name="Mixao V."/>
            <person name="Saus E."/>
            <person name="Hansen A."/>
            <person name="Lass-Flor C."/>
            <person name="Gabaldon T."/>
        </authorList>
    </citation>
    <scope>NUCLEOTIDE SEQUENCE [LARGE SCALE GENOMIC DNA]</scope>
    <source>
        <strain evidence="4 5">CBS 613</strain>
    </source>
</reference>
<dbReference type="RefSeq" id="XP_034013129.1">
    <property type="nucleotide sequence ID" value="XM_034154598.1"/>
</dbReference>
<dbReference type="FunFam" id="3.40.50.720:FF:000191">
    <property type="entry name" value="Methylglyoxal reductase (NADPH-dependent)"/>
    <property type="match status" value="1"/>
</dbReference>